<comment type="caution">
    <text evidence="9">The sequence shown here is derived from an EMBL/GenBank/DDBJ whole genome shotgun (WGS) entry which is preliminary data.</text>
</comment>
<gene>
    <name evidence="9" type="ORF">O181_082583</name>
</gene>
<evidence type="ECO:0000313" key="9">
    <source>
        <dbReference type="EMBL" id="MBW0542868.1"/>
    </source>
</evidence>
<dbReference type="InterPro" id="IPR029760">
    <property type="entry name" value="GPX_CS"/>
</dbReference>
<organism evidence="9 10">
    <name type="scientific">Austropuccinia psidii MF-1</name>
    <dbReference type="NCBI Taxonomy" id="1389203"/>
    <lineage>
        <taxon>Eukaryota</taxon>
        <taxon>Fungi</taxon>
        <taxon>Dikarya</taxon>
        <taxon>Basidiomycota</taxon>
        <taxon>Pucciniomycotina</taxon>
        <taxon>Pucciniomycetes</taxon>
        <taxon>Pucciniales</taxon>
        <taxon>Sphaerophragmiaceae</taxon>
        <taxon>Austropuccinia</taxon>
    </lineage>
</organism>
<dbReference type="PROSITE" id="PS00460">
    <property type="entry name" value="GLUTATHIONE_PEROXID_1"/>
    <property type="match status" value="1"/>
</dbReference>
<feature type="active site" evidence="6">
    <location>
        <position position="36"/>
    </location>
</feature>
<keyword evidence="10" id="KW-1185">Reference proteome</keyword>
<keyword evidence="3" id="KW-0049">Antioxidant</keyword>
<name>A0A9Q3FMR2_9BASI</name>
<dbReference type="Pfam" id="PF00255">
    <property type="entry name" value="GSHPx"/>
    <property type="match status" value="1"/>
</dbReference>
<keyword evidence="2 7" id="KW-0575">Peroxidase</keyword>
<dbReference type="PANTHER" id="PTHR11592:SF78">
    <property type="entry name" value="GLUTATHIONE PEROXIDASE"/>
    <property type="match status" value="1"/>
</dbReference>
<dbReference type="CDD" id="cd00340">
    <property type="entry name" value="GSH_Peroxidase"/>
    <property type="match status" value="1"/>
</dbReference>
<proteinExistence type="inferred from homology"/>
<evidence type="ECO:0000256" key="7">
    <source>
        <dbReference type="RuleBase" id="RU000499"/>
    </source>
</evidence>
<evidence type="ECO:0000256" key="5">
    <source>
        <dbReference type="ARBA" id="ARBA00049091"/>
    </source>
</evidence>
<dbReference type="GO" id="GO:0034599">
    <property type="term" value="P:cellular response to oxidative stress"/>
    <property type="evidence" value="ECO:0007669"/>
    <property type="project" value="TreeGrafter"/>
</dbReference>
<dbReference type="GO" id="GO:0140824">
    <property type="term" value="F:thioredoxin-dependent peroxiredoxin activity"/>
    <property type="evidence" value="ECO:0007669"/>
    <property type="project" value="UniProtKB-EC"/>
</dbReference>
<dbReference type="PANTHER" id="PTHR11592">
    <property type="entry name" value="GLUTATHIONE PEROXIDASE"/>
    <property type="match status" value="1"/>
</dbReference>
<dbReference type="PIRSF" id="PIRSF000303">
    <property type="entry name" value="Glutathion_perox"/>
    <property type="match status" value="1"/>
</dbReference>
<dbReference type="FunFam" id="3.40.30.10:FF:000010">
    <property type="entry name" value="Glutathione peroxidase"/>
    <property type="match status" value="1"/>
</dbReference>
<evidence type="ECO:0000313" key="10">
    <source>
        <dbReference type="Proteomes" id="UP000765509"/>
    </source>
</evidence>
<comment type="similarity">
    <text evidence="1 7">Belongs to the glutathione peroxidase family.</text>
</comment>
<keyword evidence="4 7" id="KW-0560">Oxidoreductase</keyword>
<evidence type="ECO:0000256" key="4">
    <source>
        <dbReference type="ARBA" id="ARBA00023002"/>
    </source>
</evidence>
<dbReference type="PRINTS" id="PR01011">
    <property type="entry name" value="GLUTPROXDASE"/>
</dbReference>
<sequence length="182" mass="20786">MASFYDLQTTLANGSIYDFAHTKGKVVLIVNVASICGFAQQYEGLERLWQKYKNQDFVLIGFPCNQFARQEPGTDAEIASFCKINYGVSFPLSRKCNVNGSNVSAVFKFLKSQKPGIMRMSRIKWNFEKFLVDKTGKVRFRHASTTKPATLEREIEKLLAEPTHHKIDASEFEPHRQTVIEK</sequence>
<dbReference type="OrthoDB" id="446890at2759"/>
<dbReference type="SUPFAM" id="SSF52833">
    <property type="entry name" value="Thioredoxin-like"/>
    <property type="match status" value="1"/>
</dbReference>
<protein>
    <recommendedName>
        <fullName evidence="7">Glutathione peroxidase</fullName>
    </recommendedName>
</protein>
<dbReference type="Proteomes" id="UP000765509">
    <property type="component" value="Unassembled WGS sequence"/>
</dbReference>
<evidence type="ECO:0000256" key="6">
    <source>
        <dbReference type="PIRSR" id="PIRSR000303-1"/>
    </source>
</evidence>
<evidence type="ECO:0000259" key="8">
    <source>
        <dbReference type="PROSITE" id="PS51352"/>
    </source>
</evidence>
<evidence type="ECO:0000256" key="2">
    <source>
        <dbReference type="ARBA" id="ARBA00022559"/>
    </source>
</evidence>
<comment type="catalytic activity">
    <reaction evidence="5">
        <text>a hydroperoxide + [thioredoxin]-dithiol = an alcohol + [thioredoxin]-disulfide + H2O</text>
        <dbReference type="Rhea" id="RHEA:62620"/>
        <dbReference type="Rhea" id="RHEA-COMP:10698"/>
        <dbReference type="Rhea" id="RHEA-COMP:10700"/>
        <dbReference type="ChEBI" id="CHEBI:15377"/>
        <dbReference type="ChEBI" id="CHEBI:29950"/>
        <dbReference type="ChEBI" id="CHEBI:30879"/>
        <dbReference type="ChEBI" id="CHEBI:35924"/>
        <dbReference type="ChEBI" id="CHEBI:50058"/>
        <dbReference type="EC" id="1.11.1.24"/>
    </reaction>
</comment>
<dbReference type="InterPro" id="IPR029759">
    <property type="entry name" value="GPX_AS"/>
</dbReference>
<accession>A0A9Q3FMR2</accession>
<dbReference type="PROSITE" id="PS00763">
    <property type="entry name" value="GLUTATHIONE_PEROXID_2"/>
    <property type="match status" value="1"/>
</dbReference>
<feature type="domain" description="Thioredoxin" evidence="8">
    <location>
        <begin position="1"/>
        <end position="160"/>
    </location>
</feature>
<dbReference type="InterPro" id="IPR036249">
    <property type="entry name" value="Thioredoxin-like_sf"/>
</dbReference>
<dbReference type="InterPro" id="IPR000889">
    <property type="entry name" value="Glutathione_peroxidase"/>
</dbReference>
<reference evidence="9" key="1">
    <citation type="submission" date="2021-03" db="EMBL/GenBank/DDBJ databases">
        <title>Draft genome sequence of rust myrtle Austropuccinia psidii MF-1, a brazilian biotype.</title>
        <authorList>
            <person name="Quecine M.C."/>
            <person name="Pachon D.M.R."/>
            <person name="Bonatelli M.L."/>
            <person name="Correr F.H."/>
            <person name="Franceschini L.M."/>
            <person name="Leite T.F."/>
            <person name="Margarido G.R.A."/>
            <person name="Almeida C.A."/>
            <person name="Ferrarezi J.A."/>
            <person name="Labate C.A."/>
        </authorList>
    </citation>
    <scope>NUCLEOTIDE SEQUENCE</scope>
    <source>
        <strain evidence="9">MF-1</strain>
    </source>
</reference>
<evidence type="ECO:0000256" key="3">
    <source>
        <dbReference type="ARBA" id="ARBA00022862"/>
    </source>
</evidence>
<dbReference type="AlphaFoldDB" id="A0A9Q3FMR2"/>
<dbReference type="Gene3D" id="3.40.30.10">
    <property type="entry name" value="Glutaredoxin"/>
    <property type="match status" value="1"/>
</dbReference>
<dbReference type="InterPro" id="IPR013766">
    <property type="entry name" value="Thioredoxin_domain"/>
</dbReference>
<dbReference type="PROSITE" id="PS51355">
    <property type="entry name" value="GLUTATHIONE_PEROXID_3"/>
    <property type="match status" value="1"/>
</dbReference>
<dbReference type="PROSITE" id="PS51352">
    <property type="entry name" value="THIOREDOXIN_2"/>
    <property type="match status" value="1"/>
</dbReference>
<evidence type="ECO:0000256" key="1">
    <source>
        <dbReference type="ARBA" id="ARBA00006926"/>
    </source>
</evidence>
<dbReference type="EMBL" id="AVOT02047562">
    <property type="protein sequence ID" value="MBW0542868.1"/>
    <property type="molecule type" value="Genomic_DNA"/>
</dbReference>